<keyword evidence="2" id="KW-1185">Reference proteome</keyword>
<reference evidence="1" key="1">
    <citation type="submission" date="2020-05" db="UniProtKB">
        <authorList>
            <consortium name="EnsemblMetazoa"/>
        </authorList>
    </citation>
    <scope>IDENTIFICATION</scope>
    <source>
        <strain evidence="1">TTRI</strain>
    </source>
</reference>
<name>A0A1A9UP94_GLOAU</name>
<dbReference type="AlphaFoldDB" id="A0A1A9UP94"/>
<dbReference type="Proteomes" id="UP000078200">
    <property type="component" value="Unassembled WGS sequence"/>
</dbReference>
<sequence length="114" mass="13342">MKYNHDKKLLFYICLSLGTLTTPAHKLRGKKEQAFFYKEFLFSVVNSHHYLGQQRVHCAFRLKLILFINFESHDKLNTMGGLDQSSIQGRLQMVISLPPFPARLKTCRYEALYT</sequence>
<protein>
    <submittedName>
        <fullName evidence="1">Uncharacterized protein</fullName>
    </submittedName>
</protein>
<evidence type="ECO:0000313" key="2">
    <source>
        <dbReference type="Proteomes" id="UP000078200"/>
    </source>
</evidence>
<organism evidence="1 2">
    <name type="scientific">Glossina austeni</name>
    <name type="common">Savannah tsetse fly</name>
    <dbReference type="NCBI Taxonomy" id="7395"/>
    <lineage>
        <taxon>Eukaryota</taxon>
        <taxon>Metazoa</taxon>
        <taxon>Ecdysozoa</taxon>
        <taxon>Arthropoda</taxon>
        <taxon>Hexapoda</taxon>
        <taxon>Insecta</taxon>
        <taxon>Pterygota</taxon>
        <taxon>Neoptera</taxon>
        <taxon>Endopterygota</taxon>
        <taxon>Diptera</taxon>
        <taxon>Brachycera</taxon>
        <taxon>Muscomorpha</taxon>
        <taxon>Hippoboscoidea</taxon>
        <taxon>Glossinidae</taxon>
        <taxon>Glossina</taxon>
    </lineage>
</organism>
<dbReference type="EnsemblMetazoa" id="GAUT011042-RA">
    <property type="protein sequence ID" value="GAUT011042-PA"/>
    <property type="gene ID" value="GAUT011042"/>
</dbReference>
<dbReference type="VEuPathDB" id="VectorBase:GAUT011042"/>
<proteinExistence type="predicted"/>
<evidence type="ECO:0000313" key="1">
    <source>
        <dbReference type="EnsemblMetazoa" id="GAUT011042-PA"/>
    </source>
</evidence>
<accession>A0A1A9UP94</accession>